<dbReference type="RefSeq" id="WP_014796548.1">
    <property type="nucleotide sequence ID" value="NC_018018.1"/>
</dbReference>
<organism evidence="5 6">
    <name type="scientific">Bernardetia litoralis (strain ATCC 23117 / DSM 6794 / NBRC 15988 / NCIMB 1366 / Fx l1 / Sio-4)</name>
    <name type="common">Flexibacter litoralis</name>
    <dbReference type="NCBI Taxonomy" id="880071"/>
    <lineage>
        <taxon>Bacteria</taxon>
        <taxon>Pseudomonadati</taxon>
        <taxon>Bacteroidota</taxon>
        <taxon>Cytophagia</taxon>
        <taxon>Cytophagales</taxon>
        <taxon>Bernardetiaceae</taxon>
        <taxon>Bernardetia</taxon>
    </lineage>
</organism>
<dbReference type="CDD" id="cd08916">
    <property type="entry name" value="TrHb3_P"/>
    <property type="match status" value="1"/>
</dbReference>
<dbReference type="Gene3D" id="1.10.490.10">
    <property type="entry name" value="Globins"/>
    <property type="match status" value="1"/>
</dbReference>
<dbReference type="AlphaFoldDB" id="I4AGK4"/>
<keyword evidence="1" id="KW-0813">Transport</keyword>
<evidence type="ECO:0000256" key="3">
    <source>
        <dbReference type="ARBA" id="ARBA00022723"/>
    </source>
</evidence>
<dbReference type="OrthoDB" id="25954at2"/>
<dbReference type="InterPro" id="IPR001486">
    <property type="entry name" value="Hemoglobin_trunc"/>
</dbReference>
<dbReference type="EMBL" id="CP003345">
    <property type="protein sequence ID" value="AFM03089.1"/>
    <property type="molecule type" value="Genomic_DNA"/>
</dbReference>
<sequence length="128" mass="15062">MEATKQDIKNEEDIKLLVDTFYDKVNQNILLSPIFNDFAHVNWESHLPTMYRFWNGILFGEGGYKGSPFEKHIPLPIDKTHFENWLILFKETVDALFEGNKADEAKQRATIIAYTFQSKLEYMNNKKK</sequence>
<dbReference type="GO" id="GO:0020037">
    <property type="term" value="F:heme binding"/>
    <property type="evidence" value="ECO:0007669"/>
    <property type="project" value="InterPro"/>
</dbReference>
<protein>
    <submittedName>
        <fullName evidence="5">Truncated hemoglobin</fullName>
    </submittedName>
</protein>
<name>I4AGK4_BERLS</name>
<dbReference type="GO" id="GO:0046872">
    <property type="term" value="F:metal ion binding"/>
    <property type="evidence" value="ECO:0007669"/>
    <property type="project" value="UniProtKB-KW"/>
</dbReference>
<dbReference type="InterPro" id="IPR009050">
    <property type="entry name" value="Globin-like_sf"/>
</dbReference>
<evidence type="ECO:0000313" key="6">
    <source>
        <dbReference type="Proteomes" id="UP000006054"/>
    </source>
</evidence>
<dbReference type="Pfam" id="PF01152">
    <property type="entry name" value="Bac_globin"/>
    <property type="match status" value="1"/>
</dbReference>
<proteinExistence type="predicted"/>
<dbReference type="STRING" id="880071.Fleli_0625"/>
<keyword evidence="6" id="KW-1185">Reference proteome</keyword>
<dbReference type="Proteomes" id="UP000006054">
    <property type="component" value="Chromosome"/>
</dbReference>
<accession>I4AGK4</accession>
<dbReference type="KEGG" id="fli:Fleli_0625"/>
<dbReference type="GO" id="GO:0019825">
    <property type="term" value="F:oxygen binding"/>
    <property type="evidence" value="ECO:0007669"/>
    <property type="project" value="InterPro"/>
</dbReference>
<evidence type="ECO:0000256" key="2">
    <source>
        <dbReference type="ARBA" id="ARBA00022617"/>
    </source>
</evidence>
<evidence type="ECO:0000256" key="4">
    <source>
        <dbReference type="ARBA" id="ARBA00023004"/>
    </source>
</evidence>
<evidence type="ECO:0000313" key="5">
    <source>
        <dbReference type="EMBL" id="AFM03089.1"/>
    </source>
</evidence>
<keyword evidence="2" id="KW-0349">Heme</keyword>
<dbReference type="HOGENOM" id="CLU_104957_3_1_10"/>
<dbReference type="InterPro" id="IPR012292">
    <property type="entry name" value="Globin/Proto"/>
</dbReference>
<dbReference type="eggNOG" id="COG2346">
    <property type="taxonomic scope" value="Bacteria"/>
</dbReference>
<keyword evidence="3" id="KW-0479">Metal-binding</keyword>
<reference evidence="6" key="1">
    <citation type="submission" date="2012-06" db="EMBL/GenBank/DDBJ databases">
        <title>The complete genome of Flexibacter litoralis DSM 6794.</title>
        <authorList>
            <person name="Lucas S."/>
            <person name="Copeland A."/>
            <person name="Lapidus A."/>
            <person name="Glavina del Rio T."/>
            <person name="Dalin E."/>
            <person name="Tice H."/>
            <person name="Bruce D."/>
            <person name="Goodwin L."/>
            <person name="Pitluck S."/>
            <person name="Peters L."/>
            <person name="Ovchinnikova G."/>
            <person name="Lu M."/>
            <person name="Kyrpides N."/>
            <person name="Mavromatis K."/>
            <person name="Ivanova N."/>
            <person name="Brettin T."/>
            <person name="Detter J.C."/>
            <person name="Han C."/>
            <person name="Larimer F."/>
            <person name="Land M."/>
            <person name="Hauser L."/>
            <person name="Markowitz V."/>
            <person name="Cheng J.-F."/>
            <person name="Hugenholtz P."/>
            <person name="Woyke T."/>
            <person name="Wu D."/>
            <person name="Spring S."/>
            <person name="Lang E."/>
            <person name="Kopitz M."/>
            <person name="Brambilla E."/>
            <person name="Klenk H.-P."/>
            <person name="Eisen J.A."/>
        </authorList>
    </citation>
    <scope>NUCLEOTIDE SEQUENCE [LARGE SCALE GENOMIC DNA]</scope>
    <source>
        <strain evidence="6">ATCC 23117 / DSM 6794 / NBRC 15988 / NCIMB 1366 / Sio-4</strain>
    </source>
</reference>
<evidence type="ECO:0000256" key="1">
    <source>
        <dbReference type="ARBA" id="ARBA00022448"/>
    </source>
</evidence>
<dbReference type="SUPFAM" id="SSF46458">
    <property type="entry name" value="Globin-like"/>
    <property type="match status" value="1"/>
</dbReference>
<keyword evidence="4" id="KW-0408">Iron</keyword>
<gene>
    <name evidence="5" type="ordered locus">Fleli_0625</name>
</gene>